<protein>
    <submittedName>
        <fullName evidence="2">F-box domain-containing protein</fullName>
    </submittedName>
</protein>
<dbReference type="AlphaFoldDB" id="A0A1I7XZK5"/>
<dbReference type="Proteomes" id="UP000095287">
    <property type="component" value="Unplaced"/>
</dbReference>
<keyword evidence="1" id="KW-1185">Reference proteome</keyword>
<dbReference type="WBParaSite" id="L893_g11079.t1">
    <property type="protein sequence ID" value="L893_g11079.t1"/>
    <property type="gene ID" value="L893_g11079"/>
</dbReference>
<evidence type="ECO:0000313" key="2">
    <source>
        <dbReference type="WBParaSite" id="L893_g11079.t1"/>
    </source>
</evidence>
<name>A0A1I7XZK5_9BILA</name>
<accession>A0A1I7XZK5</accession>
<proteinExistence type="predicted"/>
<reference evidence="2" key="1">
    <citation type="submission" date="2016-11" db="UniProtKB">
        <authorList>
            <consortium name="WormBaseParasite"/>
        </authorList>
    </citation>
    <scope>IDENTIFICATION</scope>
</reference>
<organism evidence="1 2">
    <name type="scientific">Steinernema glaseri</name>
    <dbReference type="NCBI Taxonomy" id="37863"/>
    <lineage>
        <taxon>Eukaryota</taxon>
        <taxon>Metazoa</taxon>
        <taxon>Ecdysozoa</taxon>
        <taxon>Nematoda</taxon>
        <taxon>Chromadorea</taxon>
        <taxon>Rhabditida</taxon>
        <taxon>Tylenchina</taxon>
        <taxon>Panagrolaimomorpha</taxon>
        <taxon>Strongyloidoidea</taxon>
        <taxon>Steinernematidae</taxon>
        <taxon>Steinernema</taxon>
    </lineage>
</organism>
<evidence type="ECO:0000313" key="1">
    <source>
        <dbReference type="Proteomes" id="UP000095287"/>
    </source>
</evidence>
<sequence>MDSVPQIFVENVSLLLNPKSIHRSSWISSRWGRISSATIKKIHILQVYVGMNTEKFYAFVHPILLNRYSKVVHLDPVSLDSVDLKFITNFRIEPGWIVDDILATSSEICSTKLKRLCEFISPTTEGRPICFDIGYCNKLEIRDAASILKKLLSMRLPVDTVELRIEMEELLPAVEEFLQNAGPLYDINIQCGAFVLNQSTVDALIDKYVPVNHGNFALKGNTRLTRDQIKRLVLKCERADKKVKIEVCPEGATESSKVTDFFDFDKHYSHKEVRTDGVIASREGTELSVWVQYFPEGQLE</sequence>